<dbReference type="Proteomes" id="UP000055060">
    <property type="component" value="Unassembled WGS sequence"/>
</dbReference>
<feature type="transmembrane region" description="Helical" evidence="5">
    <location>
        <begin position="20"/>
        <end position="38"/>
    </location>
</feature>
<keyword evidence="3 5" id="KW-1133">Transmembrane helix</keyword>
<evidence type="ECO:0000313" key="6">
    <source>
        <dbReference type="EMBL" id="GAP12928.1"/>
    </source>
</evidence>
<keyword evidence="2 5" id="KW-0812">Transmembrane</keyword>
<dbReference type="OrthoDB" id="162763at2"/>
<evidence type="ECO:0000256" key="4">
    <source>
        <dbReference type="ARBA" id="ARBA00023136"/>
    </source>
</evidence>
<comment type="subcellular location">
    <subcellularLocation>
        <location evidence="1">Membrane</location>
        <topology evidence="1">Multi-pass membrane protein</topology>
    </subcellularLocation>
</comment>
<gene>
    <name evidence="6" type="ORF">LARV_00668</name>
</gene>
<keyword evidence="4 5" id="KW-0472">Membrane</keyword>
<accession>A0A0S7BDL2</accession>
<dbReference type="EMBL" id="DF967972">
    <property type="protein sequence ID" value="GAP12928.1"/>
    <property type="molecule type" value="Genomic_DNA"/>
</dbReference>
<evidence type="ECO:0000256" key="1">
    <source>
        <dbReference type="ARBA" id="ARBA00004141"/>
    </source>
</evidence>
<evidence type="ECO:0000256" key="2">
    <source>
        <dbReference type="ARBA" id="ARBA00022692"/>
    </source>
</evidence>
<evidence type="ECO:0000313" key="7">
    <source>
        <dbReference type="Proteomes" id="UP000055060"/>
    </source>
</evidence>
<feature type="transmembrane region" description="Helical" evidence="5">
    <location>
        <begin position="59"/>
        <end position="89"/>
    </location>
</feature>
<evidence type="ECO:0000256" key="5">
    <source>
        <dbReference type="SAM" id="Phobius"/>
    </source>
</evidence>
<evidence type="ECO:0000256" key="3">
    <source>
        <dbReference type="ARBA" id="ARBA00022989"/>
    </source>
</evidence>
<organism evidence="6">
    <name type="scientific">Longilinea arvoryzae</name>
    <dbReference type="NCBI Taxonomy" id="360412"/>
    <lineage>
        <taxon>Bacteria</taxon>
        <taxon>Bacillati</taxon>
        <taxon>Chloroflexota</taxon>
        <taxon>Anaerolineae</taxon>
        <taxon>Anaerolineales</taxon>
        <taxon>Anaerolineaceae</taxon>
        <taxon>Longilinea</taxon>
    </lineage>
</organism>
<dbReference type="AlphaFoldDB" id="A0A0S7BDL2"/>
<dbReference type="Pfam" id="PF09685">
    <property type="entry name" value="MamF_MmsF"/>
    <property type="match status" value="1"/>
</dbReference>
<reference evidence="6" key="1">
    <citation type="submission" date="2015-07" db="EMBL/GenBank/DDBJ databases">
        <title>Draft Genome Sequences of Anaerolinea thermolimosa IMO-1, Bellilinea caldifistulae GOMI-1, Leptolinea tardivitalis YMTK-2, Levilinea saccharolytica KIBI-1,Longilinea arvoryzae KOME-1, Previously Described as Members of the Anaerolineaceae (Chloroflexi).</title>
        <authorList>
            <person name="Sekiguchi Y."/>
            <person name="Ohashi A."/>
            <person name="Matsuura N."/>
            <person name="Tourlousse M.D."/>
        </authorList>
    </citation>
    <scope>NUCLEOTIDE SEQUENCE [LARGE SCALE GENOMIC DNA]</scope>
    <source>
        <strain evidence="6">KOME-1</strain>
    </source>
</reference>
<dbReference type="InterPro" id="IPR019109">
    <property type="entry name" value="MamF_MmsF"/>
</dbReference>
<sequence>MSDQPVIPSTPEVSSDDRLWALLNFVLTPLFPIITLLMEDKKNRPFLKYHTIPTLILGLAEMIVCGIISALLPLISCFTPLIVILNIIWGLKAYKGEYVEIPFITNFAKQQNWM</sequence>
<protein>
    <submittedName>
        <fullName evidence="6">Predicted membrane protein</fullName>
    </submittedName>
</protein>
<dbReference type="STRING" id="360412.LARV_00668"/>
<dbReference type="RefSeq" id="WP_152031680.1">
    <property type="nucleotide sequence ID" value="NZ_DF967972.1"/>
</dbReference>
<keyword evidence="7" id="KW-1185">Reference proteome</keyword>
<proteinExistence type="predicted"/>
<name>A0A0S7BDL2_9CHLR</name>